<feature type="domain" description="DUF6594" evidence="2">
    <location>
        <begin position="6"/>
        <end position="204"/>
    </location>
</feature>
<dbReference type="OMA" id="VMYRITE"/>
<dbReference type="RefSeq" id="XP_007801241.1">
    <property type="nucleotide sequence ID" value="XM_007803050.1"/>
</dbReference>
<dbReference type="eggNOG" id="ENOG502SMHN">
    <property type="taxonomic scope" value="Eukaryota"/>
</dbReference>
<evidence type="ECO:0000256" key="1">
    <source>
        <dbReference type="SAM" id="Phobius"/>
    </source>
</evidence>
<dbReference type="PANTHER" id="PTHR34502:SF3">
    <property type="entry name" value="DUF6594 DOMAIN-CONTAINING PROTEIN"/>
    <property type="match status" value="1"/>
</dbReference>
<feature type="transmembrane region" description="Helical" evidence="1">
    <location>
        <begin position="162"/>
        <end position="185"/>
    </location>
</feature>
<dbReference type="PANTHER" id="PTHR34502">
    <property type="entry name" value="DUF6594 DOMAIN-CONTAINING PROTEIN-RELATED"/>
    <property type="match status" value="1"/>
</dbReference>
<accession>U1HRE2</accession>
<sequence>MENYNHEQHKPRRNLMRRIDRAFRAYASLLQAAQSLTHCNRPSSGEYKSVENFVNNRHPLVPTEEEFCYRKDDLITLRPGREHAWLDCSVEKFLRFSRCRTIQNFFRSKETRQKTDGNEMYYTHDRIERFVVAIIVTVILALLIIPIYLLYRLTNGVESPQSYTVCIGILLIFTLSFSACLSLFTRAKRHEILAAAAAYCAVLVVFLTNVGGNGSSRRDVSL</sequence>
<evidence type="ECO:0000313" key="3">
    <source>
        <dbReference type="EMBL" id="ERF73070.1"/>
    </source>
</evidence>
<gene>
    <name evidence="3" type="ORF">EPUS_06531</name>
</gene>
<evidence type="ECO:0000259" key="2">
    <source>
        <dbReference type="Pfam" id="PF20237"/>
    </source>
</evidence>
<feature type="transmembrane region" description="Helical" evidence="1">
    <location>
        <begin position="130"/>
        <end position="150"/>
    </location>
</feature>
<dbReference type="GeneID" id="19241471"/>
<feature type="transmembrane region" description="Helical" evidence="1">
    <location>
        <begin position="192"/>
        <end position="212"/>
    </location>
</feature>
<keyword evidence="1" id="KW-1133">Transmembrane helix</keyword>
<dbReference type="EMBL" id="KE720986">
    <property type="protein sequence ID" value="ERF73070.1"/>
    <property type="molecule type" value="Genomic_DNA"/>
</dbReference>
<dbReference type="Pfam" id="PF20237">
    <property type="entry name" value="DUF6594"/>
    <property type="match status" value="1"/>
</dbReference>
<reference evidence="4" key="1">
    <citation type="journal article" date="2014" name="BMC Genomics">
        <title>Genome characteristics reveal the impact of lichenization on lichen-forming fungus Endocarpon pusillum Hedwig (Verrucariales, Ascomycota).</title>
        <authorList>
            <person name="Wang Y.-Y."/>
            <person name="Liu B."/>
            <person name="Zhang X.-Y."/>
            <person name="Zhou Q.-M."/>
            <person name="Zhang T."/>
            <person name="Li H."/>
            <person name="Yu Y.-F."/>
            <person name="Zhang X.-L."/>
            <person name="Hao X.-Y."/>
            <person name="Wang M."/>
            <person name="Wang L."/>
            <person name="Wei J.-C."/>
        </authorList>
    </citation>
    <scope>NUCLEOTIDE SEQUENCE [LARGE SCALE GENOMIC DNA]</scope>
    <source>
        <strain evidence="4">Z07020 / HMAS-L-300199</strain>
    </source>
</reference>
<dbReference type="Proteomes" id="UP000019373">
    <property type="component" value="Unassembled WGS sequence"/>
</dbReference>
<keyword evidence="4" id="KW-1185">Reference proteome</keyword>
<name>U1HRE2_ENDPU</name>
<keyword evidence="1" id="KW-0472">Membrane</keyword>
<organism evidence="3 4">
    <name type="scientific">Endocarpon pusillum (strain Z07020 / HMAS-L-300199)</name>
    <name type="common">Lichen-forming fungus</name>
    <dbReference type="NCBI Taxonomy" id="1263415"/>
    <lineage>
        <taxon>Eukaryota</taxon>
        <taxon>Fungi</taxon>
        <taxon>Dikarya</taxon>
        <taxon>Ascomycota</taxon>
        <taxon>Pezizomycotina</taxon>
        <taxon>Eurotiomycetes</taxon>
        <taxon>Chaetothyriomycetidae</taxon>
        <taxon>Verrucariales</taxon>
        <taxon>Verrucariaceae</taxon>
        <taxon>Endocarpon</taxon>
    </lineage>
</organism>
<dbReference type="InterPro" id="IPR046529">
    <property type="entry name" value="DUF6594"/>
</dbReference>
<evidence type="ECO:0000313" key="4">
    <source>
        <dbReference type="Proteomes" id="UP000019373"/>
    </source>
</evidence>
<protein>
    <recommendedName>
        <fullName evidence="2">DUF6594 domain-containing protein</fullName>
    </recommendedName>
</protein>
<dbReference type="AlphaFoldDB" id="U1HRE2"/>
<dbReference type="OrthoDB" id="4113643at2759"/>
<proteinExistence type="predicted"/>
<keyword evidence="1" id="KW-0812">Transmembrane</keyword>
<dbReference type="HOGENOM" id="CLU_108569_0_0_1"/>